<dbReference type="GO" id="GO:0044550">
    <property type="term" value="P:secondary metabolite biosynthetic process"/>
    <property type="evidence" value="ECO:0007669"/>
    <property type="project" value="TreeGrafter"/>
</dbReference>
<sequence length="385" mass="40098">MDDVQNGFGAESGADAASVVSLVHACAKRTPGAPALRWLGEPLGKGEEVWSYRAMWGASCAAASKLRALVGPRLSKTVEVCVGDMPLKVGLMVTEGTALPLLELAILLNSWAIVPLDPEEPAARLRLVLEDAGPLAAILVDDAHKSAATELLAGLTTGVSAGFSDSRASGYAANDGLSTSCHRGNCAVQKQVASQLPLLVQPYELLPTEPGHAQEMDFEEPELRPSGASVSHVFYTSGSTGRPKGCVCTHANLAAYCLAKNAAHQVGLDSVVFVASAHTFDPSLGDFMATWASGGCVAMAPRRILGAALGACLRQLQATHLLTTPAHFATIEASSSSVTGPADLPQLQVVALGGELMSQQIVDTWASSHVRLLNTYGVTECTVYQ</sequence>
<dbReference type="AlphaFoldDB" id="A0A813J5P2"/>
<dbReference type="GO" id="GO:0043041">
    <property type="term" value="P:amino acid activation for nonribosomal peptide biosynthetic process"/>
    <property type="evidence" value="ECO:0007669"/>
    <property type="project" value="TreeGrafter"/>
</dbReference>
<gene>
    <name evidence="2" type="ORF">PGLA2088_LOCUS15936</name>
</gene>
<accession>A0A813J5P2</accession>
<protein>
    <recommendedName>
        <fullName evidence="1">AMP-dependent synthetase/ligase domain-containing protein</fullName>
    </recommendedName>
</protein>
<evidence type="ECO:0000313" key="3">
    <source>
        <dbReference type="Proteomes" id="UP000626109"/>
    </source>
</evidence>
<dbReference type="Gene3D" id="3.40.50.12780">
    <property type="entry name" value="N-terminal domain of ligase-like"/>
    <property type="match status" value="1"/>
</dbReference>
<feature type="non-terminal residue" evidence="2">
    <location>
        <position position="1"/>
    </location>
</feature>
<dbReference type="GO" id="GO:0005737">
    <property type="term" value="C:cytoplasm"/>
    <property type="evidence" value="ECO:0007669"/>
    <property type="project" value="TreeGrafter"/>
</dbReference>
<evidence type="ECO:0000313" key="2">
    <source>
        <dbReference type="EMBL" id="CAE8665484.1"/>
    </source>
</evidence>
<dbReference type="PANTHER" id="PTHR45527:SF1">
    <property type="entry name" value="FATTY ACID SYNTHASE"/>
    <property type="match status" value="1"/>
</dbReference>
<dbReference type="PANTHER" id="PTHR45527">
    <property type="entry name" value="NONRIBOSOMAL PEPTIDE SYNTHETASE"/>
    <property type="match status" value="1"/>
</dbReference>
<dbReference type="SUPFAM" id="SSF56801">
    <property type="entry name" value="Acetyl-CoA synthetase-like"/>
    <property type="match status" value="1"/>
</dbReference>
<evidence type="ECO:0000259" key="1">
    <source>
        <dbReference type="Pfam" id="PF00501"/>
    </source>
</evidence>
<feature type="domain" description="AMP-dependent synthetase/ligase" evidence="1">
    <location>
        <begin position="26"/>
        <end position="383"/>
    </location>
</feature>
<name>A0A813J5P2_POLGL</name>
<dbReference type="InterPro" id="IPR000873">
    <property type="entry name" value="AMP-dep_synth/lig_dom"/>
</dbReference>
<dbReference type="GO" id="GO:0031177">
    <property type="term" value="F:phosphopantetheine binding"/>
    <property type="evidence" value="ECO:0007669"/>
    <property type="project" value="TreeGrafter"/>
</dbReference>
<dbReference type="EMBL" id="CAJNNW010019959">
    <property type="protein sequence ID" value="CAE8665484.1"/>
    <property type="molecule type" value="Genomic_DNA"/>
</dbReference>
<dbReference type="InterPro" id="IPR020845">
    <property type="entry name" value="AMP-binding_CS"/>
</dbReference>
<comment type="caution">
    <text evidence="2">The sequence shown here is derived from an EMBL/GenBank/DDBJ whole genome shotgun (WGS) entry which is preliminary data.</text>
</comment>
<proteinExistence type="predicted"/>
<dbReference type="Pfam" id="PF00501">
    <property type="entry name" value="AMP-binding"/>
    <property type="match status" value="1"/>
</dbReference>
<dbReference type="InterPro" id="IPR042099">
    <property type="entry name" value="ANL_N_sf"/>
</dbReference>
<organism evidence="2 3">
    <name type="scientific">Polarella glacialis</name>
    <name type="common">Dinoflagellate</name>
    <dbReference type="NCBI Taxonomy" id="89957"/>
    <lineage>
        <taxon>Eukaryota</taxon>
        <taxon>Sar</taxon>
        <taxon>Alveolata</taxon>
        <taxon>Dinophyceae</taxon>
        <taxon>Suessiales</taxon>
        <taxon>Suessiaceae</taxon>
        <taxon>Polarella</taxon>
    </lineage>
</organism>
<dbReference type="PROSITE" id="PS00455">
    <property type="entry name" value="AMP_BINDING"/>
    <property type="match status" value="1"/>
</dbReference>
<reference evidence="2" key="1">
    <citation type="submission" date="2021-02" db="EMBL/GenBank/DDBJ databases">
        <authorList>
            <person name="Dougan E. K."/>
            <person name="Rhodes N."/>
            <person name="Thang M."/>
            <person name="Chan C."/>
        </authorList>
    </citation>
    <scope>NUCLEOTIDE SEQUENCE</scope>
</reference>
<dbReference type="Proteomes" id="UP000626109">
    <property type="component" value="Unassembled WGS sequence"/>
</dbReference>